<keyword evidence="2" id="KW-0472">Membrane</keyword>
<feature type="signal peptide" evidence="3">
    <location>
        <begin position="1"/>
        <end position="20"/>
    </location>
</feature>
<evidence type="ECO:0000256" key="1">
    <source>
        <dbReference type="SAM" id="MobiDB-lite"/>
    </source>
</evidence>
<feature type="compositionally biased region" description="Low complexity" evidence="1">
    <location>
        <begin position="57"/>
        <end position="69"/>
    </location>
</feature>
<keyword evidence="3" id="KW-0732">Signal</keyword>
<evidence type="ECO:0000313" key="4">
    <source>
        <dbReference type="EMBL" id="MVP01596.1"/>
    </source>
</evidence>
<feature type="compositionally biased region" description="Gly residues" evidence="1">
    <location>
        <begin position="137"/>
        <end position="152"/>
    </location>
</feature>
<dbReference type="AlphaFoldDB" id="A0A7X3K139"/>
<feature type="chain" id="PRO_5038841777" evidence="3">
    <location>
        <begin position="21"/>
        <end position="612"/>
    </location>
</feature>
<evidence type="ECO:0000313" key="5">
    <source>
        <dbReference type="Proteomes" id="UP000490800"/>
    </source>
</evidence>
<evidence type="ECO:0000256" key="2">
    <source>
        <dbReference type="SAM" id="Phobius"/>
    </source>
</evidence>
<dbReference type="EMBL" id="RHLK01000013">
    <property type="protein sequence ID" value="MVP01596.1"/>
    <property type="molecule type" value="Genomic_DNA"/>
</dbReference>
<organism evidence="4 5">
    <name type="scientific">Paenibacillus lutrae</name>
    <dbReference type="NCBI Taxonomy" id="2078573"/>
    <lineage>
        <taxon>Bacteria</taxon>
        <taxon>Bacillati</taxon>
        <taxon>Bacillota</taxon>
        <taxon>Bacilli</taxon>
        <taxon>Bacillales</taxon>
        <taxon>Paenibacillaceae</taxon>
        <taxon>Paenibacillus</taxon>
    </lineage>
</organism>
<sequence>MYRRLIRLALPLIVMLLATACLTVLSAAARDIDVGYDSRTLTPKQSEGQDNIRVETANPADMAPDPNDPNGDETPGGEDTPGGKDSPGSDETGNGDGSTDNGKTNPGGTTPGTGGSPGANPGGSNNPGADGQPGADGSPGGEGQPGGDGSPGADGNPEGKGNPEGDGSAGGQGDLNADPLNPDGQQGDGNSPSGNKLNPPKLDPGAGTDAGEIDPSKTDSGKTKEPDKPWYETLWDKATDFAKGSVAGAIGAAIVIGVVVIGAAIIGVTIGAPVLIAAAVVGIVAGGIYGIMSGENFSWTKGIGIGALGAISTIAVLQSGVVGAIRGGIQLFRTSGFKGAMSSIGSRIVAYSRGTFTSVRNGLSALRGATIKETFMNAATAFGKTLISKSFNVTMFSNFGINLAVKVAFEGKLPTSTEYLQMGVESFVGALVIDKVANVLGSEAVSTFGKRMANSVVSFAEGIFVTPFIKGEKPKYGEAAQTSFIKAFIIQPIFRTRLNQVRLDRDIGTTVDEVRVTAPGFSDANVSQRQITNRSLDRMWQNGEINPNAVNNNTLNQWNNRGNQVTQRQFDRLLENQSNLDRVANQQQVVEKATEQTANKAVENQYGLKGGK</sequence>
<feature type="region of interest" description="Disordered" evidence="1">
    <location>
        <begin position="56"/>
        <end position="228"/>
    </location>
</feature>
<feature type="compositionally biased region" description="Gly residues" evidence="1">
    <location>
        <begin position="162"/>
        <end position="173"/>
    </location>
</feature>
<name>A0A7X3K139_9BACL</name>
<gene>
    <name evidence="4" type="ORF">EDM21_19055</name>
</gene>
<keyword evidence="5" id="KW-1185">Reference proteome</keyword>
<dbReference type="RefSeq" id="WP_157338032.1">
    <property type="nucleotide sequence ID" value="NZ_RHLK01000013.1"/>
</dbReference>
<feature type="compositionally biased region" description="Basic and acidic residues" evidence="1">
    <location>
        <begin position="214"/>
        <end position="228"/>
    </location>
</feature>
<protein>
    <submittedName>
        <fullName evidence="4">Uncharacterized protein</fullName>
    </submittedName>
</protein>
<feature type="transmembrane region" description="Helical" evidence="2">
    <location>
        <begin position="246"/>
        <end position="267"/>
    </location>
</feature>
<dbReference type="Proteomes" id="UP000490800">
    <property type="component" value="Unassembled WGS sequence"/>
</dbReference>
<keyword evidence="2" id="KW-0812">Transmembrane</keyword>
<feature type="transmembrane region" description="Helical" evidence="2">
    <location>
        <begin position="274"/>
        <end position="291"/>
    </location>
</feature>
<feature type="compositionally biased region" description="Gly residues" evidence="1">
    <location>
        <begin position="109"/>
        <end position="121"/>
    </location>
</feature>
<accession>A0A7X3K139</accession>
<evidence type="ECO:0000256" key="3">
    <source>
        <dbReference type="SAM" id="SignalP"/>
    </source>
</evidence>
<reference evidence="4 5" key="1">
    <citation type="journal article" date="2019" name="Microorganisms">
        <title>Paenibacillus lutrae sp. nov., A Chitinolytic Species Isolated from A River Otter in Castril Natural Park, Granada, Spain.</title>
        <authorList>
            <person name="Rodriguez M."/>
            <person name="Reina J.C."/>
            <person name="Bejar V."/>
            <person name="Llamas I."/>
        </authorList>
    </citation>
    <scope>NUCLEOTIDE SEQUENCE [LARGE SCALE GENOMIC DNA]</scope>
    <source>
        <strain evidence="4 5">N10</strain>
    </source>
</reference>
<dbReference type="PROSITE" id="PS51257">
    <property type="entry name" value="PROKAR_LIPOPROTEIN"/>
    <property type="match status" value="1"/>
</dbReference>
<comment type="caution">
    <text evidence="4">The sequence shown here is derived from an EMBL/GenBank/DDBJ whole genome shotgun (WGS) entry which is preliminary data.</text>
</comment>
<feature type="transmembrane region" description="Helical" evidence="2">
    <location>
        <begin position="303"/>
        <end position="325"/>
    </location>
</feature>
<keyword evidence="2" id="KW-1133">Transmembrane helix</keyword>
<feature type="compositionally biased region" description="Low complexity" evidence="1">
    <location>
        <begin position="99"/>
        <end position="108"/>
    </location>
</feature>
<dbReference type="OrthoDB" id="2667553at2"/>
<feature type="compositionally biased region" description="Low complexity" evidence="1">
    <location>
        <begin position="122"/>
        <end position="136"/>
    </location>
</feature>
<proteinExistence type="predicted"/>